<dbReference type="PANTHER" id="PTHR30273:SF2">
    <property type="entry name" value="PROTEIN FECR"/>
    <property type="match status" value="1"/>
</dbReference>
<evidence type="ECO:0000256" key="1">
    <source>
        <dbReference type="SAM" id="Phobius"/>
    </source>
</evidence>
<dbReference type="EMBL" id="FNDG01000008">
    <property type="protein sequence ID" value="SDH87104.1"/>
    <property type="molecule type" value="Genomic_DNA"/>
</dbReference>
<dbReference type="Gene3D" id="2.60.120.1440">
    <property type="match status" value="1"/>
</dbReference>
<gene>
    <name evidence="4" type="ORF">SAMN05216588_108102</name>
</gene>
<dbReference type="PIRSF" id="PIRSF018266">
    <property type="entry name" value="FecR"/>
    <property type="match status" value="1"/>
</dbReference>
<feature type="domain" description="FecR N-terminal" evidence="3">
    <location>
        <begin position="20"/>
        <end position="59"/>
    </location>
</feature>
<dbReference type="Pfam" id="PF04773">
    <property type="entry name" value="FecR"/>
    <property type="match status" value="1"/>
</dbReference>
<name>A0A1G8FY63_9GAMM</name>
<dbReference type="STRING" id="29435.SAMN05216588_108102"/>
<dbReference type="InterPro" id="IPR012373">
    <property type="entry name" value="Ferrdict_sens_TM"/>
</dbReference>
<dbReference type="InterPro" id="IPR032623">
    <property type="entry name" value="FecR_N"/>
</dbReference>
<evidence type="ECO:0000313" key="4">
    <source>
        <dbReference type="EMBL" id="SDH87104.1"/>
    </source>
</evidence>
<accession>A0A1G8FY63</accession>
<dbReference type="AlphaFoldDB" id="A0A1G8FY63"/>
<reference evidence="4 5" key="1">
    <citation type="submission" date="2016-10" db="EMBL/GenBank/DDBJ databases">
        <authorList>
            <person name="de Groot N.N."/>
        </authorList>
    </citation>
    <scope>NUCLEOTIDE SEQUENCE [LARGE SCALE GENOMIC DNA]</scope>
    <source>
        <strain evidence="4 5">LMG 18387</strain>
    </source>
</reference>
<keyword evidence="1" id="KW-0472">Membrane</keyword>
<evidence type="ECO:0000259" key="2">
    <source>
        <dbReference type="Pfam" id="PF04773"/>
    </source>
</evidence>
<evidence type="ECO:0000259" key="3">
    <source>
        <dbReference type="Pfam" id="PF16220"/>
    </source>
</evidence>
<keyword evidence="1" id="KW-0812">Transmembrane</keyword>
<proteinExistence type="predicted"/>
<dbReference type="Proteomes" id="UP000198606">
    <property type="component" value="Unassembled WGS sequence"/>
</dbReference>
<dbReference type="Pfam" id="PF16220">
    <property type="entry name" value="DUF4880"/>
    <property type="match status" value="1"/>
</dbReference>
<keyword evidence="1" id="KW-1133">Transmembrane helix</keyword>
<evidence type="ECO:0000313" key="5">
    <source>
        <dbReference type="Proteomes" id="UP000198606"/>
    </source>
</evidence>
<feature type="transmembrane region" description="Helical" evidence="1">
    <location>
        <begin position="88"/>
        <end position="105"/>
    </location>
</feature>
<protein>
    <submittedName>
        <fullName evidence="4">FecR family protein</fullName>
    </submittedName>
</protein>
<dbReference type="PANTHER" id="PTHR30273">
    <property type="entry name" value="PERIPLASMIC SIGNAL SENSOR AND SIGMA FACTOR ACTIVATOR FECR-RELATED"/>
    <property type="match status" value="1"/>
</dbReference>
<dbReference type="GO" id="GO:0016989">
    <property type="term" value="F:sigma factor antagonist activity"/>
    <property type="evidence" value="ECO:0007669"/>
    <property type="project" value="TreeGrafter"/>
</dbReference>
<dbReference type="InterPro" id="IPR006860">
    <property type="entry name" value="FecR"/>
</dbReference>
<sequence>MAHESSSVIDSPGDTDDLLEQAADWHLRLSETPASRADFERWLAQSPAHRHAWQQIERVLGGIAQLRAPPAQAAQPADLRRPRRKRRWLSAALAAGIAALAILSYPQAALHWQADYITAAGETRTLTLADGSQVTLGPRSALRSEYRSERRDLQLLAGQAFFDVQRDAGRPFVVKAGSSEVRVLGTAFEVDLGERYLDVAVQRGLVRVSSQVDGASSEDDLRPGEGLRQDRFSGTVQHLRVDRARVAAWRRGQLFVENASVGEILEQMRRYTPGWIVLADPALAERRLSGIYDMRDPDRALGALAQSLSAPSRRMTPWVRVLGTP</sequence>
<organism evidence="4 5">
    <name type="scientific">Phytopseudomonas flavescens</name>
    <dbReference type="NCBI Taxonomy" id="29435"/>
    <lineage>
        <taxon>Bacteria</taxon>
        <taxon>Pseudomonadati</taxon>
        <taxon>Pseudomonadota</taxon>
        <taxon>Gammaproteobacteria</taxon>
        <taxon>Pseudomonadales</taxon>
        <taxon>Pseudomonadaceae</taxon>
        <taxon>Phytopseudomonas</taxon>
    </lineage>
</organism>
<feature type="domain" description="FecR protein" evidence="2">
    <location>
        <begin position="115"/>
        <end position="207"/>
    </location>
</feature>